<dbReference type="InterPro" id="IPR000742">
    <property type="entry name" value="EGF"/>
</dbReference>
<evidence type="ECO:0000256" key="2">
    <source>
        <dbReference type="ARBA" id="ARBA00022525"/>
    </source>
</evidence>
<evidence type="ECO:0000256" key="9">
    <source>
        <dbReference type="SAM" id="SignalP"/>
    </source>
</evidence>
<dbReference type="PROSITE" id="PS50027">
    <property type="entry name" value="EGF_LAM_2"/>
    <property type="match status" value="6"/>
</dbReference>
<dbReference type="FunFam" id="2.10.25.10:FF:000105">
    <property type="entry name" value="laminin subunit gamma-1"/>
    <property type="match status" value="1"/>
</dbReference>
<comment type="subcellular location">
    <subcellularLocation>
        <location evidence="1">Secreted</location>
    </subcellularLocation>
</comment>
<dbReference type="InterPro" id="IPR002049">
    <property type="entry name" value="LE_dom"/>
</dbReference>
<gene>
    <name evidence="12" type="ORF">DEA37_0014971</name>
</gene>
<evidence type="ECO:0000256" key="3">
    <source>
        <dbReference type="ARBA" id="ARBA00022729"/>
    </source>
</evidence>
<feature type="domain" description="Laminin EGF-like" evidence="10">
    <location>
        <begin position="642"/>
        <end position="692"/>
    </location>
</feature>
<evidence type="ECO:0000259" key="10">
    <source>
        <dbReference type="PROSITE" id="PS50027"/>
    </source>
</evidence>
<evidence type="ECO:0000313" key="12">
    <source>
        <dbReference type="EMBL" id="KAA3675746.1"/>
    </source>
</evidence>
<dbReference type="Pfam" id="PF00053">
    <property type="entry name" value="EGF_laminin"/>
    <property type="match status" value="6"/>
</dbReference>
<dbReference type="CDD" id="cd00055">
    <property type="entry name" value="EGF_Lam"/>
    <property type="match status" value="8"/>
</dbReference>
<dbReference type="PROSITE" id="PS51117">
    <property type="entry name" value="LAMININ_NTER"/>
    <property type="match status" value="1"/>
</dbReference>
<reference evidence="12 13" key="1">
    <citation type="journal article" date="2019" name="Gigascience">
        <title>Whole-genome sequence of the oriental lung fluke Paragonimus westermani.</title>
        <authorList>
            <person name="Oey H."/>
            <person name="Zakrzewski M."/>
            <person name="Narain K."/>
            <person name="Devi K.R."/>
            <person name="Agatsuma T."/>
            <person name="Nawaratna S."/>
            <person name="Gobert G.N."/>
            <person name="Jones M.K."/>
            <person name="Ragan M.A."/>
            <person name="McManus D.P."/>
            <person name="Krause L."/>
        </authorList>
    </citation>
    <scope>NUCLEOTIDE SEQUENCE [LARGE SCALE GENOMIC DNA]</scope>
    <source>
        <strain evidence="12 13">IND2009</strain>
    </source>
</reference>
<dbReference type="SMART" id="SM00136">
    <property type="entry name" value="LamNT"/>
    <property type="match status" value="1"/>
</dbReference>
<dbReference type="SUPFAM" id="SSF57196">
    <property type="entry name" value="EGF/Laminin"/>
    <property type="match status" value="8"/>
</dbReference>
<dbReference type="FunFam" id="2.10.25.10:FF:000011">
    <property type="entry name" value="Cadherin EGF LAG seven-pass G-type receptor"/>
    <property type="match status" value="1"/>
</dbReference>
<feature type="disulfide bond" evidence="8">
    <location>
        <begin position="379"/>
        <end position="388"/>
    </location>
</feature>
<dbReference type="PROSITE" id="PS01248">
    <property type="entry name" value="EGF_LAM_1"/>
    <property type="match status" value="5"/>
</dbReference>
<comment type="caution">
    <text evidence="8">Lacks conserved residue(s) required for the propagation of feature annotation.</text>
</comment>
<dbReference type="Gene3D" id="2.10.25.10">
    <property type="entry name" value="Laminin"/>
    <property type="match status" value="8"/>
</dbReference>
<keyword evidence="5 8" id="KW-1015">Disulfide bond</keyword>
<keyword evidence="4" id="KW-0677">Repeat</keyword>
<feature type="non-terminal residue" evidence="12">
    <location>
        <position position="1243"/>
    </location>
</feature>
<sequence>LFQIVMLFSRSMGCRLLILVFIICTIRDAFSQEPSDMFWVSSECVDKNGKPQMCYPPFTSAAADRQVSATNTCGEKARQKYCIHMSTSGMASRCQYCDSRNPTESHFAEYMTDKNPNNWWQSETMADNPLLHFKESVNLTVDLGTQFHVNYVYLQFRSPRPHAMVIYKRFDDTSDWTPWAYFSSNCYTYFGMTYNVVPVFASPDKVICQEEYSTLQPLYEGEVIFSVINGRPNYDRFFEDTELQRWSTASQIKIELKKMHTFGDERGAEKDTLLTYYFAIQKFTVGGRCLCHGHGNECRPSSGPGQRDRLVCVCASSHHTTGDNCEQCTADHRDTPWQQATPGNPNPCRPCKCNGNSRLCEFDAELYDKTGSGSRCIGCGNNTEGINCDRCKPGYFPDQLQPTVCKPCACDPVGTMDGHADCAITGQCKCKPGVGGHRCDRCLDDYYGFSAGGCLAIALCLTIAWSNCSNLPLDHATAAVLEGMGTERYVIRKLDNAFANRMWPGGNVIRQSVELSSLVEADKVIINCPADQQPCSACLQKANNTKRVRCLSPTFSFNYTSDRQRIRVECNGTSDGILPCLCVKDPNQCPYCPTGWRAPQKDPRSEICTCPPQYVGKSCENCADGFRLDPPNGVPTDRCVACTCNNHSTVCHPKTGQCECQHNTGGLFCDRCADGYYGNALAPVGSSTACKPCPCPSGAKCEEVFWQDRGIEVVCTDCPDNRAGARCERCSENYYGDPTKGVPCKPCDCSNNVDPREFGNCDGITGECLKCIFGTTGKRCEQCLPGYRRNLKPANETSRAMNDTTSLMIPARGCSPCYCDPVGTLASYGPRGIAVCNPETGQCPCKPGVGGLRCERCYQGFYGFHTGQGCKPCDCDSIGAISEACDDRTGRCTCRPHVTGRQCDQCMAGHFNLTSVLGCQDCQCHPFGAKDRQCDAHGRCQCKPFAVGEKCDQCQENHYSLEAGCLPCPACYNLVQARVAKLWGMLESVFGPLRPDSKPESHSTPDDKDLYAEVKKLNDTIIALYRRVLKIGDKSSVVNPDQLLKTVEALAQQVDKVKLDLDETRKQGSVCASTTKLDTDMDKLNKEIVERLPILLSEDLQKVIDKLKESTESYQPDAALTNEANEVDALASRLSKQQQHLREISGTIGRLIDNATKQVTESEEAVMNSKKLLQISEQKADLITQKHTEQTGKIEATNELLQRTRDQVYQLKSGVDQIPDLRKEVRLLEGVTAQWEEARNTVS</sequence>
<dbReference type="FunFam" id="2.10.25.10:FF:000090">
    <property type="entry name" value="laminin subunit alpha"/>
    <property type="match status" value="1"/>
</dbReference>
<dbReference type="InterPro" id="IPR008979">
    <property type="entry name" value="Galactose-bd-like_sf"/>
</dbReference>
<dbReference type="InterPro" id="IPR050440">
    <property type="entry name" value="Laminin/Netrin_ECM"/>
</dbReference>
<feature type="domain" description="Laminin EGF-like" evidence="10">
    <location>
        <begin position="351"/>
        <end position="407"/>
    </location>
</feature>
<evidence type="ECO:0000259" key="11">
    <source>
        <dbReference type="PROSITE" id="PS51117"/>
    </source>
</evidence>
<dbReference type="Proteomes" id="UP000324629">
    <property type="component" value="Unassembled WGS sequence"/>
</dbReference>
<feature type="disulfide bond" evidence="8">
    <location>
        <begin position="894"/>
        <end position="903"/>
    </location>
</feature>
<keyword evidence="13" id="KW-1185">Reference proteome</keyword>
<feature type="signal peptide" evidence="9">
    <location>
        <begin position="1"/>
        <end position="31"/>
    </location>
</feature>
<dbReference type="AlphaFoldDB" id="A0A5J4NJH8"/>
<dbReference type="Pfam" id="PF24973">
    <property type="entry name" value="EGF_LMN_ATRN"/>
    <property type="match status" value="2"/>
</dbReference>
<dbReference type="SMART" id="SM00180">
    <property type="entry name" value="EGF_Lam"/>
    <property type="match status" value="10"/>
</dbReference>
<dbReference type="PROSITE" id="PS00022">
    <property type="entry name" value="EGF_1"/>
    <property type="match status" value="1"/>
</dbReference>
<feature type="disulfide bond" evidence="8">
    <location>
        <begin position="660"/>
        <end position="669"/>
    </location>
</feature>
<dbReference type="Pfam" id="PF00055">
    <property type="entry name" value="Laminin_N"/>
    <property type="match status" value="1"/>
</dbReference>
<dbReference type="GO" id="GO:0005576">
    <property type="term" value="C:extracellular region"/>
    <property type="evidence" value="ECO:0007669"/>
    <property type="project" value="UniProtKB-SubCell"/>
</dbReference>
<evidence type="ECO:0000256" key="5">
    <source>
        <dbReference type="ARBA" id="ARBA00023157"/>
    </source>
</evidence>
<feature type="chain" id="PRO_5023925763" evidence="9">
    <location>
        <begin position="32"/>
        <end position="1243"/>
    </location>
</feature>
<dbReference type="GO" id="GO:0009888">
    <property type="term" value="P:tissue development"/>
    <property type="evidence" value="ECO:0007669"/>
    <property type="project" value="TreeGrafter"/>
</dbReference>
<keyword evidence="6" id="KW-0325">Glycoprotein</keyword>
<feature type="disulfide bond" evidence="8">
    <location>
        <begin position="875"/>
        <end position="892"/>
    </location>
</feature>
<evidence type="ECO:0000313" key="13">
    <source>
        <dbReference type="Proteomes" id="UP000324629"/>
    </source>
</evidence>
<name>A0A5J4NJH8_9TREM</name>
<evidence type="ECO:0000256" key="6">
    <source>
        <dbReference type="ARBA" id="ARBA00023180"/>
    </source>
</evidence>
<evidence type="ECO:0000256" key="7">
    <source>
        <dbReference type="ARBA" id="ARBA00023292"/>
    </source>
</evidence>
<dbReference type="InterPro" id="IPR056863">
    <property type="entry name" value="LMN_ATRN_NET-like_EGF"/>
</dbReference>
<evidence type="ECO:0000256" key="8">
    <source>
        <dbReference type="PROSITE-ProRule" id="PRU00460"/>
    </source>
</evidence>
<dbReference type="EMBL" id="QNGE01002343">
    <property type="protein sequence ID" value="KAA3675746.1"/>
    <property type="molecule type" value="Genomic_DNA"/>
</dbReference>
<protein>
    <submittedName>
        <fullName evidence="12">Laminin, gamma 1</fullName>
    </submittedName>
</protein>
<keyword evidence="7 8" id="KW-0424">Laminin EGF-like domain</keyword>
<feature type="disulfide bond" evidence="8">
    <location>
        <begin position="845"/>
        <end position="854"/>
    </location>
</feature>
<evidence type="ECO:0000256" key="1">
    <source>
        <dbReference type="ARBA" id="ARBA00004613"/>
    </source>
</evidence>
<dbReference type="PANTHER" id="PTHR10574">
    <property type="entry name" value="NETRIN/LAMININ-RELATED"/>
    <property type="match status" value="1"/>
</dbReference>
<feature type="disulfide bond" evidence="8">
    <location>
        <begin position="873"/>
        <end position="885"/>
    </location>
</feature>
<keyword evidence="3 9" id="KW-0732">Signal</keyword>
<feature type="domain" description="Laminin EGF-like" evidence="10">
    <location>
        <begin position="873"/>
        <end position="921"/>
    </location>
</feature>
<dbReference type="PANTHER" id="PTHR10574:SF406">
    <property type="entry name" value="LAMININ SUBUNIT ALPHA 5"/>
    <property type="match status" value="1"/>
</dbReference>
<feature type="disulfide bond" evidence="8">
    <location>
        <begin position="922"/>
        <end position="934"/>
    </location>
</feature>
<dbReference type="GO" id="GO:0005604">
    <property type="term" value="C:basement membrane"/>
    <property type="evidence" value="ECO:0007669"/>
    <property type="project" value="UniProtKB-ARBA"/>
</dbReference>
<evidence type="ECO:0000256" key="4">
    <source>
        <dbReference type="ARBA" id="ARBA00022737"/>
    </source>
</evidence>
<feature type="domain" description="Laminin EGF-like" evidence="10">
    <location>
        <begin position="408"/>
        <end position="456"/>
    </location>
</feature>
<accession>A0A5J4NJH8</accession>
<dbReference type="FunFam" id="2.10.25.10:FF:000188">
    <property type="entry name" value="Laminin subunit gamma 2"/>
    <property type="match status" value="2"/>
</dbReference>
<organism evidence="12 13">
    <name type="scientific">Paragonimus westermani</name>
    <dbReference type="NCBI Taxonomy" id="34504"/>
    <lineage>
        <taxon>Eukaryota</taxon>
        <taxon>Metazoa</taxon>
        <taxon>Spiralia</taxon>
        <taxon>Lophotrochozoa</taxon>
        <taxon>Platyhelminthes</taxon>
        <taxon>Trematoda</taxon>
        <taxon>Digenea</taxon>
        <taxon>Plagiorchiida</taxon>
        <taxon>Troglotremata</taxon>
        <taxon>Troglotrematidae</taxon>
        <taxon>Paragonimus</taxon>
    </lineage>
</organism>
<dbReference type="InterPro" id="IPR008211">
    <property type="entry name" value="Laminin_N"/>
</dbReference>
<comment type="caution">
    <text evidence="12">The sequence shown here is derived from an EMBL/GenBank/DDBJ whole genome shotgun (WGS) entry which is preliminary data.</text>
</comment>
<feature type="disulfide bond" evidence="8">
    <location>
        <begin position="430"/>
        <end position="439"/>
    </location>
</feature>
<feature type="disulfide bond" evidence="8">
    <location>
        <begin position="942"/>
        <end position="951"/>
    </location>
</feature>
<feature type="domain" description="Laminin N-terminal" evidence="11">
    <location>
        <begin position="50"/>
        <end position="288"/>
    </location>
</feature>
<dbReference type="SUPFAM" id="SSF49785">
    <property type="entry name" value="Galactose-binding domain-like"/>
    <property type="match status" value="1"/>
</dbReference>
<proteinExistence type="predicted"/>
<dbReference type="GO" id="GO:0009887">
    <property type="term" value="P:animal organ morphogenesis"/>
    <property type="evidence" value="ECO:0007669"/>
    <property type="project" value="TreeGrafter"/>
</dbReference>
<feature type="domain" description="Laminin EGF-like" evidence="10">
    <location>
        <begin position="817"/>
        <end position="872"/>
    </location>
</feature>
<dbReference type="Gene3D" id="2.60.120.260">
    <property type="entry name" value="Galactose-binding domain-like"/>
    <property type="match status" value="1"/>
</dbReference>
<dbReference type="PRINTS" id="PR00011">
    <property type="entry name" value="EGFLAMININ"/>
</dbReference>
<feature type="disulfide bond" evidence="8">
    <location>
        <begin position="391"/>
        <end position="405"/>
    </location>
</feature>
<feature type="non-terminal residue" evidence="12">
    <location>
        <position position="1"/>
    </location>
</feature>
<feature type="domain" description="Laminin EGF-like" evidence="10">
    <location>
        <begin position="922"/>
        <end position="967"/>
    </location>
</feature>
<keyword evidence="2" id="KW-0964">Secreted</keyword>